<gene>
    <name evidence="3" type="ORF">PG1C_06470</name>
</gene>
<protein>
    <recommendedName>
        <fullName evidence="5">Aromatic-ring-hydroxylating dioxygenase</fullName>
    </recommendedName>
</protein>
<dbReference type="EMBL" id="CP010554">
    <property type="protein sequence ID" value="AJP48196.1"/>
    <property type="molecule type" value="Genomic_DNA"/>
</dbReference>
<sequence length="174" mass="21132">MEELNPVTHEVYIEVQQRLFQETRMLREERWREWLETMVEKDIVYRAIVSQLRFRKDNRYTGDKDVPSLDENWAGLDRRVAQMESGMQWTADPAERIRHFITNLEVFEGKNPNEYVVYSNCQTVRNRRVYEEMTYCYGRNDVWRRGADGKLRLTRREVDVDERFVSGKNHNFPM</sequence>
<dbReference type="SUPFAM" id="SSF54427">
    <property type="entry name" value="NTF2-like"/>
    <property type="match status" value="1"/>
</dbReference>
<dbReference type="InterPro" id="IPR032710">
    <property type="entry name" value="NTF2-like_dom_sf"/>
</dbReference>
<dbReference type="InterPro" id="IPR000391">
    <property type="entry name" value="Rng_hydr_dOase-bsu"/>
</dbReference>
<dbReference type="AlphaFoldDB" id="A0A0C5JLF3"/>
<name>A0A0C5JLF3_9PROT</name>
<dbReference type="GO" id="GO:0019380">
    <property type="term" value="P:3-phenylpropionate catabolic process"/>
    <property type="evidence" value="ECO:0007669"/>
    <property type="project" value="TreeGrafter"/>
</dbReference>
<dbReference type="PANTHER" id="PTHR41534:SF2">
    <property type="entry name" value="3-PHENYLPROPIONATE_CINNAMIC ACID DIOXYGENASE SUBUNIT BETA"/>
    <property type="match status" value="1"/>
</dbReference>
<evidence type="ECO:0008006" key="5">
    <source>
        <dbReference type="Google" id="ProtNLM"/>
    </source>
</evidence>
<dbReference type="CDD" id="cd00667">
    <property type="entry name" value="ring_hydroxylating_dioxygenases_beta"/>
    <property type="match status" value="1"/>
</dbReference>
<evidence type="ECO:0000256" key="1">
    <source>
        <dbReference type="ARBA" id="ARBA00009570"/>
    </source>
</evidence>
<dbReference type="Proteomes" id="UP000061603">
    <property type="component" value="Chromosome"/>
</dbReference>
<organism evidence="3 4">
    <name type="scientific">Rugosibacter aromaticivorans</name>
    <dbReference type="NCBI Taxonomy" id="1565605"/>
    <lineage>
        <taxon>Bacteria</taxon>
        <taxon>Pseudomonadati</taxon>
        <taxon>Pseudomonadota</taxon>
        <taxon>Betaproteobacteria</taxon>
        <taxon>Nitrosomonadales</taxon>
        <taxon>Sterolibacteriaceae</taxon>
        <taxon>Rugosibacter</taxon>
    </lineage>
</organism>
<evidence type="ECO:0000313" key="3">
    <source>
        <dbReference type="EMBL" id="AJP48196.1"/>
    </source>
</evidence>
<evidence type="ECO:0000313" key="4">
    <source>
        <dbReference type="Proteomes" id="UP000061603"/>
    </source>
</evidence>
<keyword evidence="4" id="KW-1185">Reference proteome</keyword>
<dbReference type="HOGENOM" id="CLU_102527_1_0_4"/>
<keyword evidence="2" id="KW-0560">Oxidoreductase</keyword>
<accession>A0A0C5JLF3</accession>
<reference evidence="3 4" key="1">
    <citation type="journal article" date="2015" name="Genome Announc.">
        <title>Complete Genome Sequence of a Novel Bacterium within the Family Rhodocyclaceae That Degrades Polycyclic Aromatic Hydrocarbons.</title>
        <authorList>
            <person name="Singleton D.R."/>
            <person name="Dickey A.N."/>
            <person name="Scholl E.H."/>
            <person name="Wright F.A."/>
            <person name="Aitken M.D."/>
        </authorList>
    </citation>
    <scope>NUCLEOTIDE SEQUENCE [LARGE SCALE GENOMIC DNA]</scope>
    <source>
        <strain evidence="4">PG1-Ca6</strain>
    </source>
</reference>
<dbReference type="GO" id="GO:0016491">
    <property type="term" value="F:oxidoreductase activity"/>
    <property type="evidence" value="ECO:0007669"/>
    <property type="project" value="UniProtKB-KW"/>
</dbReference>
<dbReference type="PANTHER" id="PTHR41534">
    <property type="entry name" value="BLR3401 PROTEIN"/>
    <property type="match status" value="1"/>
</dbReference>
<evidence type="ECO:0000256" key="2">
    <source>
        <dbReference type="ARBA" id="ARBA00023002"/>
    </source>
</evidence>
<dbReference type="KEGG" id="rbu:PG1C_06470"/>
<dbReference type="Gene3D" id="3.10.450.50">
    <property type="match status" value="1"/>
</dbReference>
<dbReference type="Pfam" id="PF00866">
    <property type="entry name" value="Ring_hydroxyl_B"/>
    <property type="match status" value="1"/>
</dbReference>
<dbReference type="STRING" id="1565605.PG1C_06470"/>
<proteinExistence type="inferred from homology"/>
<dbReference type="RefSeq" id="WP_202636637.1">
    <property type="nucleotide sequence ID" value="NZ_CP010554.1"/>
</dbReference>
<comment type="similarity">
    <text evidence="1">Belongs to the bacterial ring-hydroxylating dioxygenase beta subunit family.</text>
</comment>